<accession>D8TLZ1</accession>
<keyword evidence="4" id="KW-1185">Reference proteome</keyword>
<dbReference type="InParanoid" id="D8TLZ1"/>
<sequence length="822" mass="87504">MHRDRAGDRGFHSVSELAHTTSALWKGLQVAVKTLTLTSDAVAAGRHAALLEAALSKSIFHPNVVTTYTCDLKPMHVDSRKGGAMTGLQILNETEVIQEWRLYIVQEYCDGGSLRHAIETRSFLNQSTGSPQMEWVLQMAREVAAGLQYLHEHNIIHGDLNPANVLLRRDDASVLGYRAKIADFGLSVHMAAEQSHVSNTKRARRSTQHRRVWHGAVQSVAHERRKTYGLRDRASAHHEAVRGDAPERIARAQVWHGAVQSVAHERRKTYGLRCRALHNEKKKNDNDGKRPARWTPAATKLALPNEKHKRKTRGRRDRAGDRGPHTATEPARTTKRPPMTVAALAAATGATIVQKPFGPPEPPLAPPDPPPLTPQPPKPPRPPPSPPLPTPSPPVPSPPSPPPAPMASPPPPPRPSPPPPPPPQTFRPPSPVHNPTISPPPQIPLTPLPTSSRPSPPPHAPGLQPSPQLTNPPPSAAPPIVSPPPSPTPPSPSPSSLPSSKPPSPLPSPFPGTFSPLWPSPQFAPAPLRPKPPKPPPTLSPVPPLQPPSPSASPRVLPPPPPDHPPLPPPPRRRTVSPSPPPPSPPPGLPPPQPSPAPPLLPPVRQTLPPPPRRRTSPPPPLPFPSLPPRPLPLSPAPPPAPTTIIWATDAVTADAPDQAKKVVGPPRSAVLQITKCTRPAALLAWAPASRKASQRLLQVTFPATSASQVRAVGLFLLNRGVLDPLITSVKLLLSGGGSGSTATVVVPIFEASKDTSPTYTCPGMTNFTVSSSVAASRAGLSSPDFLSRSVLGVWLEFNSEAVLAVTDLPFVAAVGMTVVLS</sequence>
<feature type="compositionally biased region" description="Basic and acidic residues" evidence="1">
    <location>
        <begin position="281"/>
        <end position="290"/>
    </location>
</feature>
<evidence type="ECO:0000313" key="3">
    <source>
        <dbReference type="EMBL" id="EFJ51547.1"/>
    </source>
</evidence>
<dbReference type="PANTHER" id="PTHR44329:SF289">
    <property type="entry name" value="SERINE_THREONINE-PROTEIN KINASE VIK"/>
    <property type="match status" value="1"/>
</dbReference>
<dbReference type="SUPFAM" id="SSF56112">
    <property type="entry name" value="Protein kinase-like (PK-like)"/>
    <property type="match status" value="1"/>
</dbReference>
<feature type="region of interest" description="Disordered" evidence="1">
    <location>
        <begin position="281"/>
        <end position="338"/>
    </location>
</feature>
<dbReference type="eggNOG" id="KOG0595">
    <property type="taxonomic scope" value="Eukaryota"/>
</dbReference>
<feature type="compositionally biased region" description="Pro residues" evidence="1">
    <location>
        <begin position="470"/>
        <end position="510"/>
    </location>
</feature>
<dbReference type="STRING" id="3068.D8TLZ1"/>
<feature type="compositionally biased region" description="Pro residues" evidence="1">
    <location>
        <begin position="578"/>
        <end position="602"/>
    </location>
</feature>
<feature type="compositionally biased region" description="Pro residues" evidence="1">
    <location>
        <begin position="357"/>
        <end position="447"/>
    </location>
</feature>
<dbReference type="GO" id="GO:0005524">
    <property type="term" value="F:ATP binding"/>
    <property type="evidence" value="ECO:0007669"/>
    <property type="project" value="InterPro"/>
</dbReference>
<proteinExistence type="predicted"/>
<dbReference type="RefSeq" id="XP_002947499.1">
    <property type="nucleotide sequence ID" value="XM_002947453.1"/>
</dbReference>
<feature type="compositionally biased region" description="Pro residues" evidence="1">
    <location>
        <begin position="617"/>
        <end position="642"/>
    </location>
</feature>
<dbReference type="CDD" id="cd00180">
    <property type="entry name" value="PKc"/>
    <property type="match status" value="1"/>
</dbReference>
<dbReference type="Pfam" id="PF00069">
    <property type="entry name" value="Pkinase"/>
    <property type="match status" value="1"/>
</dbReference>
<evidence type="ECO:0000259" key="2">
    <source>
        <dbReference type="PROSITE" id="PS50011"/>
    </source>
</evidence>
<dbReference type="OrthoDB" id="530519at2759"/>
<gene>
    <name evidence="3" type="ORF">VOLCADRAFT_87683</name>
</gene>
<dbReference type="GeneID" id="9620462"/>
<protein>
    <recommendedName>
        <fullName evidence="2">Protein kinase domain-containing protein</fullName>
    </recommendedName>
</protein>
<dbReference type="InterPro" id="IPR000719">
    <property type="entry name" value="Prot_kinase_dom"/>
</dbReference>
<dbReference type="InterPro" id="IPR051681">
    <property type="entry name" value="Ser/Thr_Kinases-Pseudokinases"/>
</dbReference>
<feature type="domain" description="Protein kinase" evidence="2">
    <location>
        <begin position="1"/>
        <end position="358"/>
    </location>
</feature>
<dbReference type="PANTHER" id="PTHR44329">
    <property type="entry name" value="SERINE/THREONINE-PROTEIN KINASE TNNI3K-RELATED"/>
    <property type="match status" value="1"/>
</dbReference>
<reference evidence="3 4" key="1">
    <citation type="journal article" date="2010" name="Science">
        <title>Genomic analysis of organismal complexity in the multicellular green alga Volvox carteri.</title>
        <authorList>
            <person name="Prochnik S.E."/>
            <person name="Umen J."/>
            <person name="Nedelcu A.M."/>
            <person name="Hallmann A."/>
            <person name="Miller S.M."/>
            <person name="Nishii I."/>
            <person name="Ferris P."/>
            <person name="Kuo A."/>
            <person name="Mitros T."/>
            <person name="Fritz-Laylin L.K."/>
            <person name="Hellsten U."/>
            <person name="Chapman J."/>
            <person name="Simakov O."/>
            <person name="Rensing S.A."/>
            <person name="Terry A."/>
            <person name="Pangilinan J."/>
            <person name="Kapitonov V."/>
            <person name="Jurka J."/>
            <person name="Salamov A."/>
            <person name="Shapiro H."/>
            <person name="Schmutz J."/>
            <person name="Grimwood J."/>
            <person name="Lindquist E."/>
            <person name="Lucas S."/>
            <person name="Grigoriev I.V."/>
            <person name="Schmitt R."/>
            <person name="Kirk D."/>
            <person name="Rokhsar D.S."/>
        </authorList>
    </citation>
    <scope>NUCLEOTIDE SEQUENCE [LARGE SCALE GENOMIC DNA]</scope>
    <source>
        <strain evidence="4">f. Nagariensis / Eve</strain>
    </source>
</reference>
<organism evidence="4">
    <name type="scientific">Volvox carteri f. nagariensis</name>
    <dbReference type="NCBI Taxonomy" id="3068"/>
    <lineage>
        <taxon>Eukaryota</taxon>
        <taxon>Viridiplantae</taxon>
        <taxon>Chlorophyta</taxon>
        <taxon>core chlorophytes</taxon>
        <taxon>Chlorophyceae</taxon>
        <taxon>CS clade</taxon>
        <taxon>Chlamydomonadales</taxon>
        <taxon>Volvocaceae</taxon>
        <taxon>Volvox</taxon>
    </lineage>
</organism>
<dbReference type="InterPro" id="IPR011009">
    <property type="entry name" value="Kinase-like_dom_sf"/>
</dbReference>
<feature type="region of interest" description="Disordered" evidence="1">
    <location>
        <begin position="353"/>
        <end position="644"/>
    </location>
</feature>
<feature type="compositionally biased region" description="Basic residues" evidence="1">
    <location>
        <begin position="307"/>
        <end position="316"/>
    </location>
</feature>
<feature type="compositionally biased region" description="Pro residues" evidence="1">
    <location>
        <begin position="518"/>
        <end position="570"/>
    </location>
</feature>
<dbReference type="PRINTS" id="PR01217">
    <property type="entry name" value="PRICHEXTENSN"/>
</dbReference>
<dbReference type="Gene3D" id="1.10.510.10">
    <property type="entry name" value="Transferase(Phosphotransferase) domain 1"/>
    <property type="match status" value="1"/>
</dbReference>
<dbReference type="GO" id="GO:0004674">
    <property type="term" value="F:protein serine/threonine kinase activity"/>
    <property type="evidence" value="ECO:0007669"/>
    <property type="project" value="TreeGrafter"/>
</dbReference>
<evidence type="ECO:0000313" key="4">
    <source>
        <dbReference type="Proteomes" id="UP000001058"/>
    </source>
</evidence>
<dbReference type="PROSITE" id="PS50011">
    <property type="entry name" value="PROTEIN_KINASE_DOM"/>
    <property type="match status" value="1"/>
</dbReference>
<evidence type="ECO:0000256" key="1">
    <source>
        <dbReference type="SAM" id="MobiDB-lite"/>
    </source>
</evidence>
<dbReference type="EMBL" id="GL378327">
    <property type="protein sequence ID" value="EFJ51547.1"/>
    <property type="molecule type" value="Genomic_DNA"/>
</dbReference>
<dbReference type="Proteomes" id="UP000001058">
    <property type="component" value="Unassembled WGS sequence"/>
</dbReference>
<dbReference type="AlphaFoldDB" id="D8TLZ1"/>
<dbReference type="KEGG" id="vcn:VOLCADRAFT_87683"/>
<name>D8TLZ1_VOLCA</name>